<evidence type="ECO:0000313" key="2">
    <source>
        <dbReference type="Proteomes" id="UP000092321"/>
    </source>
</evidence>
<dbReference type="AlphaFoldDB" id="A0A1B7TBC1"/>
<comment type="caution">
    <text evidence="1">The sequence shown here is derived from an EMBL/GenBank/DDBJ whole genome shotgun (WGS) entry which is preliminary data.</text>
</comment>
<accession>A0A1B7TBC1</accession>
<dbReference type="EMBL" id="LXPE01000026">
    <property type="protein sequence ID" value="OBA26031.1"/>
    <property type="molecule type" value="Genomic_DNA"/>
</dbReference>
<gene>
    <name evidence="1" type="ORF">HANVADRAFT_3157</name>
</gene>
<keyword evidence="2" id="KW-1185">Reference proteome</keyword>
<protein>
    <submittedName>
        <fullName evidence="1">Uncharacterized protein</fullName>
    </submittedName>
</protein>
<reference evidence="2" key="1">
    <citation type="journal article" date="2016" name="Proc. Natl. Acad. Sci. U.S.A.">
        <title>Comparative genomics of biotechnologically important yeasts.</title>
        <authorList>
            <person name="Riley R."/>
            <person name="Haridas S."/>
            <person name="Wolfe K.H."/>
            <person name="Lopes M.R."/>
            <person name="Hittinger C.T."/>
            <person name="Goeker M."/>
            <person name="Salamov A.A."/>
            <person name="Wisecaver J.H."/>
            <person name="Long T.M."/>
            <person name="Calvey C.H."/>
            <person name="Aerts A.L."/>
            <person name="Barry K.W."/>
            <person name="Choi C."/>
            <person name="Clum A."/>
            <person name="Coughlan A.Y."/>
            <person name="Deshpande S."/>
            <person name="Douglass A.P."/>
            <person name="Hanson S.J."/>
            <person name="Klenk H.-P."/>
            <person name="LaButti K.M."/>
            <person name="Lapidus A."/>
            <person name="Lindquist E.A."/>
            <person name="Lipzen A.M."/>
            <person name="Meier-Kolthoff J.P."/>
            <person name="Ohm R.A."/>
            <person name="Otillar R.P."/>
            <person name="Pangilinan J.L."/>
            <person name="Peng Y."/>
            <person name="Rokas A."/>
            <person name="Rosa C.A."/>
            <person name="Scheuner C."/>
            <person name="Sibirny A.A."/>
            <person name="Slot J.C."/>
            <person name="Stielow J.B."/>
            <person name="Sun H."/>
            <person name="Kurtzman C.P."/>
            <person name="Blackwell M."/>
            <person name="Grigoriev I.V."/>
            <person name="Jeffries T.W."/>
        </authorList>
    </citation>
    <scope>NUCLEOTIDE SEQUENCE [LARGE SCALE GENOMIC DNA]</scope>
    <source>
        <strain evidence="2">NRRL Y-1626</strain>
    </source>
</reference>
<dbReference type="Proteomes" id="UP000092321">
    <property type="component" value="Unassembled WGS sequence"/>
</dbReference>
<feature type="non-terminal residue" evidence="1">
    <location>
        <position position="1"/>
    </location>
</feature>
<evidence type="ECO:0000313" key="1">
    <source>
        <dbReference type="EMBL" id="OBA26031.1"/>
    </source>
</evidence>
<sequence length="60" mass="6970">IKENYKDTEIFFVLKLLKELLSAREVYSETVSKTKNIGIARLENILDILNKIESLSNSRK</sequence>
<proteinExistence type="predicted"/>
<organism evidence="1 2">
    <name type="scientific">Hanseniaspora valbyensis NRRL Y-1626</name>
    <dbReference type="NCBI Taxonomy" id="766949"/>
    <lineage>
        <taxon>Eukaryota</taxon>
        <taxon>Fungi</taxon>
        <taxon>Dikarya</taxon>
        <taxon>Ascomycota</taxon>
        <taxon>Saccharomycotina</taxon>
        <taxon>Saccharomycetes</taxon>
        <taxon>Saccharomycodales</taxon>
        <taxon>Saccharomycodaceae</taxon>
        <taxon>Hanseniaspora</taxon>
    </lineage>
</organism>
<name>A0A1B7TBC1_9ASCO</name>